<evidence type="ECO:0000256" key="5">
    <source>
        <dbReference type="PROSITE-ProRule" id="PRU00335"/>
    </source>
</evidence>
<evidence type="ECO:0000313" key="8">
    <source>
        <dbReference type="EMBL" id="EFL20725.1"/>
    </source>
</evidence>
<dbReference type="InterPro" id="IPR004111">
    <property type="entry name" value="Repressor_TetR_C"/>
</dbReference>
<dbReference type="STRING" id="457427.SSOG_00437"/>
<dbReference type="Gene3D" id="1.10.357.10">
    <property type="entry name" value="Tetracycline Repressor, domain 2"/>
    <property type="match status" value="1"/>
</dbReference>
<name>D9WAT1_9ACTN</name>
<dbReference type="PRINTS" id="PR00400">
    <property type="entry name" value="TETREPRESSOR"/>
</dbReference>
<protein>
    <submittedName>
        <fullName evidence="8">Tetracycline repressor protein class D</fullName>
    </submittedName>
</protein>
<dbReference type="HOGENOM" id="CLU_069543_2_1_11"/>
<dbReference type="GO" id="GO:0045892">
    <property type="term" value="P:negative regulation of DNA-templated transcription"/>
    <property type="evidence" value="ECO:0007669"/>
    <property type="project" value="InterPro"/>
</dbReference>
<dbReference type="AlphaFoldDB" id="D9WAT1"/>
<proteinExistence type="predicted"/>
<dbReference type="PANTHER" id="PTHR30055">
    <property type="entry name" value="HTH-TYPE TRANSCRIPTIONAL REGULATOR RUTR"/>
    <property type="match status" value="1"/>
</dbReference>
<gene>
    <name evidence="8" type="ORF">SSOG_00437</name>
</gene>
<feature type="domain" description="HTH tetR-type" evidence="7">
    <location>
        <begin position="25"/>
        <end position="85"/>
    </location>
</feature>
<dbReference type="GO" id="GO:0000976">
    <property type="term" value="F:transcription cis-regulatory region binding"/>
    <property type="evidence" value="ECO:0007669"/>
    <property type="project" value="TreeGrafter"/>
</dbReference>
<dbReference type="PANTHER" id="PTHR30055:SF151">
    <property type="entry name" value="TRANSCRIPTIONAL REGULATORY PROTEIN"/>
    <property type="match status" value="1"/>
</dbReference>
<dbReference type="InterPro" id="IPR003012">
    <property type="entry name" value="Tet_transcr_reg_TetR"/>
</dbReference>
<dbReference type="PRINTS" id="PR00455">
    <property type="entry name" value="HTHTETR"/>
</dbReference>
<keyword evidence="9" id="KW-1185">Reference proteome</keyword>
<dbReference type="EMBL" id="GG657754">
    <property type="protein sequence ID" value="EFL20725.1"/>
    <property type="molecule type" value="Genomic_DNA"/>
</dbReference>
<sequence>MDQRSAPSRLDPGSRGKRRETAGMALDRTAVVTAALELLDEAGLDKLTMRKVAERLGVQLNTVYWHASCKPRLLELMAEAMLAGCGDVPLPEPWDERARTLAHRYRSALLSRRDGARVMAGTHVAEEHTLRFADSLIGAFLDGGHTPAEAGWRTWSLVYFTLGLTQEEQAAGLPGGMDRLLRAVTADRYPALAETVGHFGDFDDRFRHGIGLIVSGRGTEGAEG</sequence>
<feature type="DNA-binding region" description="H-T-H motif" evidence="5">
    <location>
        <begin position="48"/>
        <end position="67"/>
    </location>
</feature>
<dbReference type="GO" id="GO:0046677">
    <property type="term" value="P:response to antibiotic"/>
    <property type="evidence" value="ECO:0007669"/>
    <property type="project" value="InterPro"/>
</dbReference>
<dbReference type="Gene3D" id="1.10.10.60">
    <property type="entry name" value="Homeodomain-like"/>
    <property type="match status" value="1"/>
</dbReference>
<dbReference type="Pfam" id="PF02909">
    <property type="entry name" value="TetR_C_1"/>
    <property type="match status" value="1"/>
</dbReference>
<evidence type="ECO:0000256" key="4">
    <source>
        <dbReference type="ARBA" id="ARBA00023163"/>
    </source>
</evidence>
<keyword evidence="3 5" id="KW-0238">DNA-binding</keyword>
<evidence type="ECO:0000313" key="9">
    <source>
        <dbReference type="Proteomes" id="UP000003963"/>
    </source>
</evidence>
<dbReference type="InterPro" id="IPR001647">
    <property type="entry name" value="HTH_TetR"/>
</dbReference>
<reference evidence="8 9" key="1">
    <citation type="submission" date="2009-02" db="EMBL/GenBank/DDBJ databases">
        <title>Annotation of Streptomyces hygroscopicus strain ATCC 53653.</title>
        <authorList>
            <consortium name="The Broad Institute Genome Sequencing Platform"/>
            <consortium name="Broad Institute Microbial Sequencing Center"/>
            <person name="Fischbach M."/>
            <person name="Godfrey P."/>
            <person name="Ward D."/>
            <person name="Young S."/>
            <person name="Zeng Q."/>
            <person name="Koehrsen M."/>
            <person name="Alvarado L."/>
            <person name="Berlin A.M."/>
            <person name="Bochicchio J."/>
            <person name="Borenstein D."/>
            <person name="Chapman S.B."/>
            <person name="Chen Z."/>
            <person name="Engels R."/>
            <person name="Freedman E."/>
            <person name="Gellesch M."/>
            <person name="Goldberg J."/>
            <person name="Griggs A."/>
            <person name="Gujja S."/>
            <person name="Heilman E.R."/>
            <person name="Heiman D.I."/>
            <person name="Hepburn T.A."/>
            <person name="Howarth C."/>
            <person name="Jen D."/>
            <person name="Larson L."/>
            <person name="Lewis B."/>
            <person name="Mehta T."/>
            <person name="Park D."/>
            <person name="Pearson M."/>
            <person name="Richards J."/>
            <person name="Roberts A."/>
            <person name="Saif S."/>
            <person name="Shea T.D."/>
            <person name="Shenoy N."/>
            <person name="Sisk P."/>
            <person name="Stolte C."/>
            <person name="Sykes S.N."/>
            <person name="Thomson T."/>
            <person name="Walk T."/>
            <person name="White J."/>
            <person name="Yandava C."/>
            <person name="Straight P."/>
            <person name="Clardy J."/>
            <person name="Hung D."/>
            <person name="Kolter R."/>
            <person name="Mekalanos J."/>
            <person name="Walker S."/>
            <person name="Walsh C.T."/>
            <person name="Wieland-Brown L.C."/>
            <person name="Haas B."/>
            <person name="Nusbaum C."/>
            <person name="Birren B."/>
        </authorList>
    </citation>
    <scope>NUCLEOTIDE SEQUENCE [LARGE SCALE GENOMIC DNA]</scope>
    <source>
        <strain evidence="8 9">ATCC 53653</strain>
    </source>
</reference>
<evidence type="ECO:0000256" key="1">
    <source>
        <dbReference type="ARBA" id="ARBA00022491"/>
    </source>
</evidence>
<evidence type="ECO:0000256" key="3">
    <source>
        <dbReference type="ARBA" id="ARBA00023125"/>
    </source>
</evidence>
<dbReference type="InterPro" id="IPR050109">
    <property type="entry name" value="HTH-type_TetR-like_transc_reg"/>
</dbReference>
<accession>D9WAT1</accession>
<dbReference type="InterPro" id="IPR009057">
    <property type="entry name" value="Homeodomain-like_sf"/>
</dbReference>
<dbReference type="Pfam" id="PF00440">
    <property type="entry name" value="TetR_N"/>
    <property type="match status" value="1"/>
</dbReference>
<dbReference type="Proteomes" id="UP000003963">
    <property type="component" value="Unassembled WGS sequence"/>
</dbReference>
<evidence type="ECO:0000259" key="7">
    <source>
        <dbReference type="PROSITE" id="PS50977"/>
    </source>
</evidence>
<evidence type="ECO:0000256" key="6">
    <source>
        <dbReference type="SAM" id="MobiDB-lite"/>
    </source>
</evidence>
<dbReference type="SUPFAM" id="SSF48498">
    <property type="entry name" value="Tetracyclin repressor-like, C-terminal domain"/>
    <property type="match status" value="1"/>
</dbReference>
<keyword evidence="4" id="KW-0804">Transcription</keyword>
<dbReference type="GO" id="GO:0003700">
    <property type="term" value="F:DNA-binding transcription factor activity"/>
    <property type="evidence" value="ECO:0007669"/>
    <property type="project" value="TreeGrafter"/>
</dbReference>
<evidence type="ECO:0000256" key="2">
    <source>
        <dbReference type="ARBA" id="ARBA00023015"/>
    </source>
</evidence>
<dbReference type="SUPFAM" id="SSF46689">
    <property type="entry name" value="Homeodomain-like"/>
    <property type="match status" value="1"/>
</dbReference>
<keyword evidence="1" id="KW-0678">Repressor</keyword>
<feature type="region of interest" description="Disordered" evidence="6">
    <location>
        <begin position="1"/>
        <end position="24"/>
    </location>
</feature>
<dbReference type="PROSITE" id="PS50977">
    <property type="entry name" value="HTH_TETR_2"/>
    <property type="match status" value="1"/>
</dbReference>
<organism evidence="8 9">
    <name type="scientific">Streptomyces himastatinicus ATCC 53653</name>
    <dbReference type="NCBI Taxonomy" id="457427"/>
    <lineage>
        <taxon>Bacteria</taxon>
        <taxon>Bacillati</taxon>
        <taxon>Actinomycetota</taxon>
        <taxon>Actinomycetes</taxon>
        <taxon>Kitasatosporales</taxon>
        <taxon>Streptomycetaceae</taxon>
        <taxon>Streptomyces</taxon>
        <taxon>Streptomyces violaceusniger group</taxon>
    </lineage>
</organism>
<keyword evidence="2" id="KW-0805">Transcription regulation</keyword>
<dbReference type="InterPro" id="IPR036271">
    <property type="entry name" value="Tet_transcr_reg_TetR-rel_C_sf"/>
</dbReference>